<feature type="compositionally biased region" description="Low complexity" evidence="1">
    <location>
        <begin position="289"/>
        <end position="298"/>
    </location>
</feature>
<evidence type="ECO:0000313" key="3">
    <source>
        <dbReference type="EMBL" id="EID53771.1"/>
    </source>
</evidence>
<dbReference type="RefSeq" id="WP_006237916.1">
    <property type="nucleotide sequence ID" value="NZ_JH636049.1"/>
</dbReference>
<keyword evidence="2" id="KW-0812">Transmembrane</keyword>
<dbReference type="STRING" id="882086.SacxiDRAFT_1524"/>
<keyword evidence="2" id="KW-0472">Membrane</keyword>
<name>I0V0W8_9PSEU</name>
<keyword evidence="4" id="KW-1185">Reference proteome</keyword>
<dbReference type="OrthoDB" id="3677000at2"/>
<dbReference type="EMBL" id="JH636049">
    <property type="protein sequence ID" value="EID53771.1"/>
    <property type="molecule type" value="Genomic_DNA"/>
</dbReference>
<feature type="compositionally biased region" description="Basic and acidic residues" evidence="1">
    <location>
        <begin position="229"/>
        <end position="258"/>
    </location>
</feature>
<keyword evidence="2" id="KW-1133">Transmembrane helix</keyword>
<feature type="compositionally biased region" description="Gly residues" evidence="1">
    <location>
        <begin position="277"/>
        <end position="288"/>
    </location>
</feature>
<organism evidence="3 4">
    <name type="scientific">Saccharomonospora xinjiangensis XJ-54</name>
    <dbReference type="NCBI Taxonomy" id="882086"/>
    <lineage>
        <taxon>Bacteria</taxon>
        <taxon>Bacillati</taxon>
        <taxon>Actinomycetota</taxon>
        <taxon>Actinomycetes</taxon>
        <taxon>Pseudonocardiales</taxon>
        <taxon>Pseudonocardiaceae</taxon>
        <taxon>Saccharomonospora</taxon>
    </lineage>
</organism>
<dbReference type="Proteomes" id="UP000004691">
    <property type="component" value="Unassembled WGS sequence"/>
</dbReference>
<sequence length="416" mass="43097">MNGTPDVANGPGRAASLEDTGPVDLAGGPARGCGSGQVSDTNPLPSVPGSGHRHRPAPGTWTPSPGSGASHARTEPISLPIPLPPVAARTGDVEFTPASGVLPIGEDDAEAERPTIRRTTVLLAAPRSTPRSTRHLTAPDDSRIYVAPPGGLDKFDLGSVPASVTPPRTWRKAAWFASAASGAAVAAMLLAGTALMNDPAESSRAMQTWPDHSSPQPTLPSDGGNGTPRTDRHTAAERATEDSREGDAAPREGEDKPAAHQSNNASPALADDTTGHLDGGAPEGGQGDPGAPSSDVPPMVKPPVTPAPTDSAPVVLWAPHDTDTLAQRSQDFLNTVTEDPEAAHALTTGDLAAQGVEGLAERYSDVAYFEVREVYVDPNRGYTLNTVEVTYVDGSTEEQTRKLVFGDDDLIEADTR</sequence>
<accession>I0V0W8</accession>
<feature type="transmembrane region" description="Helical" evidence="2">
    <location>
        <begin position="173"/>
        <end position="196"/>
    </location>
</feature>
<protein>
    <submittedName>
        <fullName evidence="3">Uncharacterized protein</fullName>
    </submittedName>
</protein>
<reference evidence="3 4" key="1">
    <citation type="submission" date="2012-01" db="EMBL/GenBank/DDBJ databases">
        <title>Improved High-Quality Draft sequence of Saccharomonospora xinjiangensis XJ-54.</title>
        <authorList>
            <consortium name="US DOE Joint Genome Institute"/>
            <person name="Lucas S."/>
            <person name="Han J."/>
            <person name="Lapidus A."/>
            <person name="Cheng J.-F."/>
            <person name="Goodwin L."/>
            <person name="Pitluck S."/>
            <person name="Peters L."/>
            <person name="Mikhailova N."/>
            <person name="Teshima H."/>
            <person name="Detter J.C."/>
            <person name="Han C."/>
            <person name="Tapia R."/>
            <person name="Land M."/>
            <person name="Hauser L."/>
            <person name="Kyrpides N."/>
            <person name="Ivanova N."/>
            <person name="Pagani I."/>
            <person name="Brambilla E.-M."/>
            <person name="Klenk H.-P."/>
            <person name="Woyke T."/>
        </authorList>
    </citation>
    <scope>NUCLEOTIDE SEQUENCE [LARGE SCALE GENOMIC DNA]</scope>
    <source>
        <strain evidence="3 4">XJ-54</strain>
    </source>
</reference>
<dbReference type="HOGENOM" id="CLU_042888_0_0_11"/>
<gene>
    <name evidence="3" type="ORF">SacxiDRAFT_1524</name>
</gene>
<proteinExistence type="predicted"/>
<evidence type="ECO:0000256" key="2">
    <source>
        <dbReference type="SAM" id="Phobius"/>
    </source>
</evidence>
<evidence type="ECO:0000313" key="4">
    <source>
        <dbReference type="Proteomes" id="UP000004691"/>
    </source>
</evidence>
<dbReference type="eggNOG" id="COG3170">
    <property type="taxonomic scope" value="Bacteria"/>
</dbReference>
<feature type="region of interest" description="Disordered" evidence="1">
    <location>
        <begin position="1"/>
        <end position="81"/>
    </location>
</feature>
<dbReference type="AlphaFoldDB" id="I0V0W8"/>
<evidence type="ECO:0000256" key="1">
    <source>
        <dbReference type="SAM" id="MobiDB-lite"/>
    </source>
</evidence>
<feature type="compositionally biased region" description="Polar residues" evidence="1">
    <location>
        <begin position="204"/>
        <end position="216"/>
    </location>
</feature>
<feature type="region of interest" description="Disordered" evidence="1">
    <location>
        <begin position="199"/>
        <end position="314"/>
    </location>
</feature>